<dbReference type="InterPro" id="IPR015216">
    <property type="entry name" value="SANTA"/>
</dbReference>
<gene>
    <name evidence="2" type="ORF">STAS_12015</name>
</gene>
<protein>
    <submittedName>
        <fullName evidence="2">Kinetochore-associated protein KNL-2-like protein</fullName>
    </submittedName>
</protein>
<comment type="caution">
    <text evidence="2">The sequence shown here is derived from an EMBL/GenBank/DDBJ whole genome shotgun (WGS) entry which is preliminary data.</text>
</comment>
<evidence type="ECO:0000313" key="3">
    <source>
        <dbReference type="Proteomes" id="UP000325081"/>
    </source>
</evidence>
<feature type="non-terminal residue" evidence="2">
    <location>
        <position position="1"/>
    </location>
</feature>
<reference evidence="3" key="1">
    <citation type="journal article" date="2019" name="Curr. Biol.">
        <title>Genome Sequence of Striga asiatica Provides Insight into the Evolution of Plant Parasitism.</title>
        <authorList>
            <person name="Yoshida S."/>
            <person name="Kim S."/>
            <person name="Wafula E.K."/>
            <person name="Tanskanen J."/>
            <person name="Kim Y.M."/>
            <person name="Honaas L."/>
            <person name="Yang Z."/>
            <person name="Spallek T."/>
            <person name="Conn C.E."/>
            <person name="Ichihashi Y."/>
            <person name="Cheong K."/>
            <person name="Cui S."/>
            <person name="Der J.P."/>
            <person name="Gundlach H."/>
            <person name="Jiao Y."/>
            <person name="Hori C."/>
            <person name="Ishida J.K."/>
            <person name="Kasahara H."/>
            <person name="Kiba T."/>
            <person name="Kim M.S."/>
            <person name="Koo N."/>
            <person name="Laohavisit A."/>
            <person name="Lee Y.H."/>
            <person name="Lumba S."/>
            <person name="McCourt P."/>
            <person name="Mortimer J.C."/>
            <person name="Mutuku J.M."/>
            <person name="Nomura T."/>
            <person name="Sasaki-Sekimoto Y."/>
            <person name="Seto Y."/>
            <person name="Wang Y."/>
            <person name="Wakatake T."/>
            <person name="Sakakibara H."/>
            <person name="Demura T."/>
            <person name="Yamaguchi S."/>
            <person name="Yoneyama K."/>
            <person name="Manabe R.I."/>
            <person name="Nelson D.C."/>
            <person name="Schulman A.H."/>
            <person name="Timko M.P."/>
            <person name="dePamphilis C.W."/>
            <person name="Choi D."/>
            <person name="Shirasu K."/>
        </authorList>
    </citation>
    <scope>NUCLEOTIDE SEQUENCE [LARGE SCALE GENOMIC DNA]</scope>
    <source>
        <strain evidence="3">cv. UVA1</strain>
    </source>
</reference>
<accession>A0A5A7PSU3</accession>
<evidence type="ECO:0000313" key="2">
    <source>
        <dbReference type="EMBL" id="GER35711.1"/>
    </source>
</evidence>
<dbReference type="PANTHER" id="PTHR35311">
    <property type="entry name" value="KINETOCHORE-ASSOCIATED PROTEIN KNL-2 HOMOLOG"/>
    <property type="match status" value="1"/>
</dbReference>
<name>A0A5A7PSU3_STRAF</name>
<dbReference type="Pfam" id="PF09133">
    <property type="entry name" value="SANTA"/>
    <property type="match status" value="1"/>
</dbReference>
<dbReference type="EMBL" id="BKCP01005006">
    <property type="protein sequence ID" value="GER35711.1"/>
    <property type="molecule type" value="Genomic_DNA"/>
</dbReference>
<organism evidence="2 3">
    <name type="scientific">Striga asiatica</name>
    <name type="common">Asiatic witchweed</name>
    <name type="synonym">Buchnera asiatica</name>
    <dbReference type="NCBI Taxonomy" id="4170"/>
    <lineage>
        <taxon>Eukaryota</taxon>
        <taxon>Viridiplantae</taxon>
        <taxon>Streptophyta</taxon>
        <taxon>Embryophyta</taxon>
        <taxon>Tracheophyta</taxon>
        <taxon>Spermatophyta</taxon>
        <taxon>Magnoliopsida</taxon>
        <taxon>eudicotyledons</taxon>
        <taxon>Gunneridae</taxon>
        <taxon>Pentapetalae</taxon>
        <taxon>asterids</taxon>
        <taxon>lamiids</taxon>
        <taxon>Lamiales</taxon>
        <taxon>Orobanchaceae</taxon>
        <taxon>Buchnereae</taxon>
        <taxon>Striga</taxon>
    </lineage>
</organism>
<dbReference type="PANTHER" id="PTHR35311:SF1">
    <property type="entry name" value="PROTEIN EMBRYO DEFECTIVE 1674"/>
    <property type="match status" value="1"/>
</dbReference>
<proteinExistence type="predicted"/>
<dbReference type="Proteomes" id="UP000325081">
    <property type="component" value="Unassembled WGS sequence"/>
</dbReference>
<dbReference type="InterPro" id="IPR053090">
    <property type="entry name" value="Centromere_KNL-2_homolog"/>
</dbReference>
<dbReference type="AlphaFoldDB" id="A0A5A7PSU3"/>
<keyword evidence="3" id="KW-1185">Reference proteome</keyword>
<sequence length="342" mass="38994">RQSSPICDGELFLFHLKIVLYLHSSVFLQVPIVNFISTVEVTSDRIYIKFSDFSFPVKRRTRTEQHLPVKRKKDSRSPRSHLYIHIYGNAVRRKKRLKESPSTPFTSPNTAISSSLLKQVFLHDWWLIEADSGFDGKRLGVGGLTSKESSESFALMTLLNTDVFANQMLTITFTLNWWFWNLTLFVDFRECRSRGIRSFCSAPIMTRHDVVTLKTVDGVTVLLHGHLNMSRSLENGFSHEVCENFQIGFPYYWEEYAAISNGEDSTPGGNCTSNSCGNIFDEILKNKCDDAFSCGEGSNVDKGNPRQKIGSPHDKVKEVQRTVPLTRSRARLLPTKTYMMLN</sequence>
<evidence type="ECO:0000259" key="1">
    <source>
        <dbReference type="Pfam" id="PF09133"/>
    </source>
</evidence>
<dbReference type="OrthoDB" id="118550at2759"/>
<feature type="domain" description="SANTA" evidence="1">
    <location>
        <begin position="193"/>
        <end position="256"/>
    </location>
</feature>